<keyword evidence="3" id="KW-1185">Reference proteome</keyword>
<dbReference type="PANTHER" id="PTHR28094:SF1">
    <property type="entry name" value="MEIOTICALLY UP-REGULATED GENE 113 PROTEIN"/>
    <property type="match status" value="1"/>
</dbReference>
<gene>
    <name evidence="2" type="ORF">DAPK24_041920</name>
</gene>
<evidence type="ECO:0000313" key="3">
    <source>
        <dbReference type="Proteomes" id="UP001378960"/>
    </source>
</evidence>
<evidence type="ECO:0000313" key="2">
    <source>
        <dbReference type="EMBL" id="GMM47594.1"/>
    </source>
</evidence>
<dbReference type="AlphaFoldDB" id="A0AAV5R7X0"/>
<name>A0AAV5R7X0_PICKL</name>
<evidence type="ECO:0008006" key="4">
    <source>
        <dbReference type="Google" id="ProtNLM"/>
    </source>
</evidence>
<protein>
    <recommendedName>
        <fullName evidence="4">DUF1766-domain-containing protein</fullName>
    </recommendedName>
</protein>
<dbReference type="PANTHER" id="PTHR28094">
    <property type="entry name" value="MEIOTICALLY UP-REGULATED GENE 113 PROTEIN"/>
    <property type="match status" value="1"/>
</dbReference>
<dbReference type="Proteomes" id="UP001378960">
    <property type="component" value="Unassembled WGS sequence"/>
</dbReference>
<evidence type="ECO:0000256" key="1">
    <source>
        <dbReference type="SAM" id="MobiDB-lite"/>
    </source>
</evidence>
<accession>A0AAV5R7X0</accession>
<reference evidence="2 3" key="1">
    <citation type="journal article" date="2023" name="Elife">
        <title>Identification of key yeast species and microbe-microbe interactions impacting larval growth of Drosophila in the wild.</title>
        <authorList>
            <person name="Mure A."/>
            <person name="Sugiura Y."/>
            <person name="Maeda R."/>
            <person name="Honda K."/>
            <person name="Sakurai N."/>
            <person name="Takahashi Y."/>
            <person name="Watada M."/>
            <person name="Katoh T."/>
            <person name="Gotoh A."/>
            <person name="Gotoh Y."/>
            <person name="Taniguchi I."/>
            <person name="Nakamura K."/>
            <person name="Hayashi T."/>
            <person name="Katayama T."/>
            <person name="Uemura T."/>
            <person name="Hattori Y."/>
        </authorList>
    </citation>
    <scope>NUCLEOTIDE SEQUENCE [LARGE SCALE GENOMIC DNA]</scope>
    <source>
        <strain evidence="2 3">PK-24</strain>
    </source>
</reference>
<dbReference type="EMBL" id="BTGB01000009">
    <property type="protein sequence ID" value="GMM47594.1"/>
    <property type="molecule type" value="Genomic_DNA"/>
</dbReference>
<feature type="region of interest" description="Disordered" evidence="1">
    <location>
        <begin position="30"/>
        <end position="51"/>
    </location>
</feature>
<feature type="compositionally biased region" description="Polar residues" evidence="1">
    <location>
        <begin position="32"/>
        <end position="44"/>
    </location>
</feature>
<sequence length="300" mass="35044">MTKKGLQCKLSALPNEKVCHVHIKYQNDTRNKNNSSVKTATSKQKNSNYNYNNNLGKVKNYKYENYEKNLSEIDEKPGHIYVFTYAHMMYSTPTEKSYLHLAAPTNTRGIDYNRTTPFDTSDKILIKVGYTRKSPEIRVNEWREQCGHSEFILLYPGCLVPTYQNLENKKKQKITLLSKMMSKLSLSNNRKRNDDKEILLNRQHTGRKYTGLNSTKTCFVSNNPYQVEQNIHRILRGRYGYGKMFCEGCSRQKIDSNKNTVKTLGIHTEWFLIPRNEMGIVWEVINEQCNSSSNTRFFKT</sequence>
<dbReference type="InterPro" id="IPR053006">
    <property type="entry name" value="Meiosis_regulatory"/>
</dbReference>
<comment type="caution">
    <text evidence="2">The sequence shown here is derived from an EMBL/GenBank/DDBJ whole genome shotgun (WGS) entry which is preliminary data.</text>
</comment>
<proteinExistence type="predicted"/>
<organism evidence="2 3">
    <name type="scientific">Pichia kluyveri</name>
    <name type="common">Yeast</name>
    <dbReference type="NCBI Taxonomy" id="36015"/>
    <lineage>
        <taxon>Eukaryota</taxon>
        <taxon>Fungi</taxon>
        <taxon>Dikarya</taxon>
        <taxon>Ascomycota</taxon>
        <taxon>Saccharomycotina</taxon>
        <taxon>Pichiomycetes</taxon>
        <taxon>Pichiales</taxon>
        <taxon>Pichiaceae</taxon>
        <taxon>Pichia</taxon>
    </lineage>
</organism>